<accession>A0A2K2F794</accession>
<organism evidence="1 2">
    <name type="scientific">Clostridium thermosuccinogenes</name>
    <dbReference type="NCBI Taxonomy" id="84032"/>
    <lineage>
        <taxon>Bacteria</taxon>
        <taxon>Bacillati</taxon>
        <taxon>Bacillota</taxon>
        <taxon>Clostridia</taxon>
        <taxon>Eubacteriales</taxon>
        <taxon>Clostridiaceae</taxon>
        <taxon>Clostridium</taxon>
    </lineage>
</organism>
<proteinExistence type="predicted"/>
<protein>
    <submittedName>
        <fullName evidence="1">Uncharacterized protein</fullName>
    </submittedName>
</protein>
<evidence type="ECO:0000313" key="2">
    <source>
        <dbReference type="Proteomes" id="UP000236151"/>
    </source>
</evidence>
<evidence type="ECO:0000313" key="1">
    <source>
        <dbReference type="EMBL" id="PNU00594.1"/>
    </source>
</evidence>
<dbReference type="RefSeq" id="WP_103080785.1">
    <property type="nucleotide sequence ID" value="NZ_CP021850.1"/>
</dbReference>
<dbReference type="EMBL" id="NIOJ01000009">
    <property type="protein sequence ID" value="PNU00594.1"/>
    <property type="molecule type" value="Genomic_DNA"/>
</dbReference>
<sequence length="120" mass="13668">MQIIEFSAETFRFATTVRALQKLQATAEQKELEWLILFLIITDYRQLMQGVHQLIAVCNFVIPFKSYLYSLCVKKSANMPMAGQLQRDGIQCGKGVVYALKGARLCSLRVYVCFLSLCSF</sequence>
<dbReference type="Proteomes" id="UP000236151">
    <property type="component" value="Unassembled WGS sequence"/>
</dbReference>
<keyword evidence="2" id="KW-1185">Reference proteome</keyword>
<dbReference type="AlphaFoldDB" id="A0A2K2F794"/>
<name>A0A2K2F794_9CLOT</name>
<dbReference type="KEGG" id="cthd:CDO33_10185"/>
<comment type="caution">
    <text evidence="1">The sequence shown here is derived from an EMBL/GenBank/DDBJ whole genome shotgun (WGS) entry which is preliminary data.</text>
</comment>
<gene>
    <name evidence="1" type="ORF">CDQ84_05790</name>
</gene>
<reference evidence="2" key="1">
    <citation type="submission" date="2017-06" db="EMBL/GenBank/DDBJ databases">
        <title>Investigating the central metabolism of Clostridium thermosuccinogenes.</title>
        <authorList>
            <person name="Koendjbiharie J.G."/>
            <person name="Van Kranenburg R."/>
            <person name="Vriesendorp B."/>
        </authorList>
    </citation>
    <scope>NUCLEOTIDE SEQUENCE [LARGE SCALE GENOMIC DNA]</scope>
    <source>
        <strain evidence="2">DSM 5806</strain>
    </source>
</reference>